<dbReference type="Proteomes" id="UP001328733">
    <property type="component" value="Unassembled WGS sequence"/>
</dbReference>
<dbReference type="RefSeq" id="WP_332866730.1">
    <property type="nucleotide sequence ID" value="NZ_JBAFSM010000043.1"/>
</dbReference>
<keyword evidence="2" id="KW-1185">Reference proteome</keyword>
<dbReference type="InterPro" id="IPR009003">
    <property type="entry name" value="Peptidase_S1_PA"/>
</dbReference>
<comment type="caution">
    <text evidence="1">The sequence shown here is derived from an EMBL/GenBank/DDBJ whole genome shotgun (WGS) entry which is preliminary data.</text>
</comment>
<evidence type="ECO:0000313" key="2">
    <source>
        <dbReference type="Proteomes" id="UP001328733"/>
    </source>
</evidence>
<evidence type="ECO:0000313" key="1">
    <source>
        <dbReference type="EMBL" id="MEG3439245.1"/>
    </source>
</evidence>
<dbReference type="AlphaFoldDB" id="A0AAW9QN84"/>
<organism evidence="1 2">
    <name type="scientific">Pannus brasiliensis CCIBt3594</name>
    <dbReference type="NCBI Taxonomy" id="1427578"/>
    <lineage>
        <taxon>Bacteria</taxon>
        <taxon>Bacillati</taxon>
        <taxon>Cyanobacteriota</taxon>
        <taxon>Cyanophyceae</taxon>
        <taxon>Oscillatoriophycideae</taxon>
        <taxon>Chroococcales</taxon>
        <taxon>Microcystaceae</taxon>
        <taxon>Pannus</taxon>
    </lineage>
</organism>
<dbReference type="SUPFAM" id="SSF50494">
    <property type="entry name" value="Trypsin-like serine proteases"/>
    <property type="match status" value="1"/>
</dbReference>
<gene>
    <name evidence="1" type="ORF">V0288_19120</name>
</gene>
<dbReference type="Gene3D" id="2.40.10.120">
    <property type="match status" value="1"/>
</dbReference>
<proteinExistence type="predicted"/>
<dbReference type="InterPro" id="IPR001940">
    <property type="entry name" value="Peptidase_S1C"/>
</dbReference>
<accession>A0AAW9QN84</accession>
<reference evidence="1 2" key="1">
    <citation type="submission" date="2024-01" db="EMBL/GenBank/DDBJ databases">
        <title>Genomic insights into the taxonomy and metabolism of the cyanobacterium Pannus brasiliensis CCIBt3594.</title>
        <authorList>
            <person name="Machado M."/>
            <person name="Botero N.B."/>
            <person name="Andreote A.P.D."/>
            <person name="Feitosa A.M.T."/>
            <person name="Popin R."/>
            <person name="Sivonen K."/>
            <person name="Fiore M.F."/>
        </authorList>
    </citation>
    <scope>NUCLEOTIDE SEQUENCE [LARGE SCALE GENOMIC DNA]</scope>
    <source>
        <strain evidence="1 2">CCIBt3594</strain>
    </source>
</reference>
<dbReference type="EMBL" id="JBAFSM010000043">
    <property type="protein sequence ID" value="MEG3439245.1"/>
    <property type="molecule type" value="Genomic_DNA"/>
</dbReference>
<sequence length="217" mass="24363">MEKYLVSLILPRELPAGTYYSHKGSAVLIEKIEKRHYLLTTNHQVKELRRSSSPLVYLPELNVTLPITIVAQSKTSDIALLSFECERELDTIDPDLNSSFQEILFETEILVYGFPKPSPAETKDLDQLIDSINLSIEPQKIIGIRYDRDNTDANNYLVLLTDKIIKRGQSGGLAATAEGLLIGINQGRDLGRGQGLVSPFWEAQTLLRDYFNVSPKT</sequence>
<dbReference type="PRINTS" id="PR00834">
    <property type="entry name" value="PROTEASES2C"/>
</dbReference>
<dbReference type="GO" id="GO:0006508">
    <property type="term" value="P:proteolysis"/>
    <property type="evidence" value="ECO:0007669"/>
    <property type="project" value="InterPro"/>
</dbReference>
<dbReference type="Pfam" id="PF13365">
    <property type="entry name" value="Trypsin_2"/>
    <property type="match status" value="1"/>
</dbReference>
<dbReference type="GO" id="GO:0004252">
    <property type="term" value="F:serine-type endopeptidase activity"/>
    <property type="evidence" value="ECO:0007669"/>
    <property type="project" value="InterPro"/>
</dbReference>
<protein>
    <submittedName>
        <fullName evidence="1">Trypsin-like peptidase domain-containing protein</fullName>
    </submittedName>
</protein>
<name>A0AAW9QN84_9CHRO</name>